<dbReference type="InterPro" id="IPR017459">
    <property type="entry name" value="Glycosyl_Trfase_fam3_N_dom"/>
</dbReference>
<dbReference type="InterPro" id="IPR036566">
    <property type="entry name" value="PYNP-like_C_sf"/>
</dbReference>
<evidence type="ECO:0000313" key="5">
    <source>
        <dbReference type="EMBL" id="UUX93537.1"/>
    </source>
</evidence>
<dbReference type="SUPFAM" id="SSF52418">
    <property type="entry name" value="Nucleoside phosphorylase/phosphoribosyltransferase catalytic domain"/>
    <property type="match status" value="1"/>
</dbReference>
<dbReference type="Pfam" id="PF00591">
    <property type="entry name" value="Glycos_transf_3"/>
    <property type="match status" value="1"/>
</dbReference>
<dbReference type="SUPFAM" id="SSF54680">
    <property type="entry name" value="Pyrimidine nucleoside phosphorylase C-terminal domain"/>
    <property type="match status" value="1"/>
</dbReference>
<dbReference type="NCBIfam" id="TIGR02645">
    <property type="entry name" value="ARCH_P_rylase"/>
    <property type="match status" value="1"/>
</dbReference>
<dbReference type="PANTHER" id="PTHR10515">
    <property type="entry name" value="THYMIDINE PHOSPHORYLASE"/>
    <property type="match status" value="1"/>
</dbReference>
<dbReference type="InterPro" id="IPR000312">
    <property type="entry name" value="Glycosyl_Trfase_fam3"/>
</dbReference>
<dbReference type="GeneID" id="74307095"/>
<feature type="domain" description="Pyrimidine nucleoside phosphorylase C-terminal" evidence="4">
    <location>
        <begin position="426"/>
        <end position="493"/>
    </location>
</feature>
<dbReference type="RefSeq" id="WP_257743674.1">
    <property type="nucleotide sequence ID" value="NZ_CP096115.1"/>
</dbReference>
<dbReference type="AlphaFoldDB" id="A0A9E7THT5"/>
<keyword evidence="2 3" id="KW-0808">Transferase</keyword>
<dbReference type="PANTHER" id="PTHR10515:SF0">
    <property type="entry name" value="THYMIDINE PHOSPHORYLASE"/>
    <property type="match status" value="1"/>
</dbReference>
<dbReference type="GO" id="GO:0016763">
    <property type="term" value="F:pentosyltransferase activity"/>
    <property type="evidence" value="ECO:0007669"/>
    <property type="project" value="UniProtKB-UniRule"/>
</dbReference>
<proteinExistence type="inferred from homology"/>
<accession>A0A9E7THT5</accession>
<dbReference type="InterPro" id="IPR017872">
    <property type="entry name" value="Pyrmidine_PPase_CS"/>
</dbReference>
<dbReference type="EC" id="2.4.2.57" evidence="3"/>
<feature type="active site" description="Proton donor" evidence="3">
    <location>
        <position position="258"/>
    </location>
</feature>
<dbReference type="HAMAP" id="MF_02132">
    <property type="entry name" value="AMP_phosphorylase"/>
    <property type="match status" value="1"/>
</dbReference>
<dbReference type="InterPro" id="IPR017713">
    <property type="entry name" value="AMP_phosphorylase"/>
</dbReference>
<dbReference type="GO" id="GO:0004645">
    <property type="term" value="F:1,4-alpha-oligoglucan phosphorylase activity"/>
    <property type="evidence" value="ECO:0007669"/>
    <property type="project" value="InterPro"/>
</dbReference>
<dbReference type="GO" id="GO:0005829">
    <property type="term" value="C:cytosol"/>
    <property type="evidence" value="ECO:0007669"/>
    <property type="project" value="TreeGrafter"/>
</dbReference>
<keyword evidence="1 3" id="KW-0328">Glycosyltransferase</keyword>
<dbReference type="EMBL" id="CP096115">
    <property type="protein sequence ID" value="UUX93537.1"/>
    <property type="molecule type" value="Genomic_DNA"/>
</dbReference>
<dbReference type="InterPro" id="IPR035902">
    <property type="entry name" value="Nuc_phospho_transferase"/>
</dbReference>
<dbReference type="Pfam" id="PF07831">
    <property type="entry name" value="PYNP_C"/>
    <property type="match status" value="1"/>
</dbReference>
<gene>
    <name evidence="5" type="ORF">L6E24_05320</name>
</gene>
<dbReference type="KEGG" id="mend:L6E24_05320"/>
<feature type="binding site" evidence="3">
    <location>
        <position position="170"/>
    </location>
    <ligand>
        <name>AMP</name>
        <dbReference type="ChEBI" id="CHEBI:456215"/>
    </ligand>
</feature>
<evidence type="ECO:0000313" key="6">
    <source>
        <dbReference type="Proteomes" id="UP001060368"/>
    </source>
</evidence>
<dbReference type="GO" id="GO:0006196">
    <property type="term" value="P:AMP catabolic process"/>
    <property type="evidence" value="ECO:0007669"/>
    <property type="project" value="UniProtKB-UniRule"/>
</dbReference>
<dbReference type="Gene3D" id="3.40.1030.10">
    <property type="entry name" value="Nucleoside phosphorylase/phosphoribosyltransferase catalytic domain"/>
    <property type="match status" value="1"/>
</dbReference>
<protein>
    <recommendedName>
        <fullName evidence="3">AMP phosphorylase</fullName>
        <shortName evidence="3">AMPpase</shortName>
        <ecNumber evidence="3">2.4.2.57</ecNumber>
    </recommendedName>
    <alternativeName>
        <fullName evidence="3">Nucleoside monophosphate phosphorylase</fullName>
        <shortName evidence="3">NMP phosphorylase</shortName>
    </alternativeName>
</protein>
<dbReference type="SUPFAM" id="SSF50692">
    <property type="entry name" value="ADC-like"/>
    <property type="match status" value="1"/>
</dbReference>
<organism evidence="5 6">
    <name type="scientific">Methanoplanus endosymbiosus</name>
    <dbReference type="NCBI Taxonomy" id="33865"/>
    <lineage>
        <taxon>Archaea</taxon>
        <taxon>Methanobacteriati</taxon>
        <taxon>Methanobacteriota</taxon>
        <taxon>Stenosarchaea group</taxon>
        <taxon>Methanomicrobia</taxon>
        <taxon>Methanomicrobiales</taxon>
        <taxon>Methanomicrobiaceae</taxon>
        <taxon>Methanoplanus</taxon>
    </lineage>
</organism>
<dbReference type="Pfam" id="PF02885">
    <property type="entry name" value="Glycos_trans_3N"/>
    <property type="match status" value="1"/>
</dbReference>
<dbReference type="InterPro" id="IPR000053">
    <property type="entry name" value="Thymidine/pyrmidine_PPase"/>
</dbReference>
<dbReference type="NCBIfam" id="TIGR03327">
    <property type="entry name" value="AMP_phos"/>
    <property type="match status" value="1"/>
</dbReference>
<evidence type="ECO:0000256" key="1">
    <source>
        <dbReference type="ARBA" id="ARBA00022676"/>
    </source>
</evidence>
<dbReference type="Gene3D" id="1.20.970.50">
    <property type="match status" value="1"/>
</dbReference>
<comment type="catalytic activity">
    <reaction evidence="3">
        <text>UMP + phosphate = alpha-D-ribose 1,5-bisphosphate + uracil</text>
        <dbReference type="Rhea" id="RHEA:36991"/>
        <dbReference type="ChEBI" id="CHEBI:17568"/>
        <dbReference type="ChEBI" id="CHEBI:43474"/>
        <dbReference type="ChEBI" id="CHEBI:57865"/>
        <dbReference type="ChEBI" id="CHEBI:68688"/>
        <dbReference type="EC" id="2.4.2.57"/>
    </reaction>
</comment>
<comment type="function">
    <text evidence="3">Catalyzes the conversion of AMP and phosphate to adenine and ribose 1,5-bisphosphate (R15P). Exhibits phosphorylase activity toward CMP and UMP in addition to AMP. Functions in an archaeal AMP degradation pathway, together with R15P isomerase and RubisCO.</text>
</comment>
<dbReference type="GO" id="GO:0046125">
    <property type="term" value="P:pyrimidine deoxyribonucleoside metabolic process"/>
    <property type="evidence" value="ECO:0007669"/>
    <property type="project" value="InterPro"/>
</dbReference>
<keyword evidence="6" id="KW-1185">Reference proteome</keyword>
<reference evidence="5" key="1">
    <citation type="submission" date="2022-04" db="EMBL/GenBank/DDBJ databases">
        <title>Complete genome of Methanoplanus endosymbiosus DSM 3599.</title>
        <authorList>
            <person name="Chen S.-C."/>
            <person name="You Y.-T."/>
            <person name="Zhou Y.-Z."/>
            <person name="Lai M.-C."/>
        </authorList>
    </citation>
    <scope>NUCLEOTIDE SEQUENCE</scope>
    <source>
        <strain evidence="5">DSM 3599</strain>
    </source>
</reference>
<dbReference type="PROSITE" id="PS00647">
    <property type="entry name" value="THYMID_PHOSPHORYLASE"/>
    <property type="match status" value="1"/>
</dbReference>
<feature type="binding site" evidence="3">
    <location>
        <position position="266"/>
    </location>
    <ligand>
        <name>AMP</name>
        <dbReference type="ChEBI" id="CHEBI:456215"/>
    </ligand>
</feature>
<feature type="binding site" evidence="3">
    <location>
        <position position="290"/>
    </location>
    <ligand>
        <name>AMP</name>
        <dbReference type="ChEBI" id="CHEBI:456215"/>
    </ligand>
</feature>
<comment type="similarity">
    <text evidence="3">Belongs to the thymidine/pyrimidine-nucleoside phosphorylase family. Type 2 subfamily.</text>
</comment>
<dbReference type="InterPro" id="IPR013466">
    <property type="entry name" value="Thymidine/AMP_Pase"/>
</dbReference>
<feature type="binding site" evidence="3">
    <location>
        <begin position="196"/>
        <end position="201"/>
    </location>
    <ligand>
        <name>AMP</name>
        <dbReference type="ChEBI" id="CHEBI:456215"/>
    </ligand>
</feature>
<evidence type="ECO:0000259" key="4">
    <source>
        <dbReference type="SMART" id="SM00941"/>
    </source>
</evidence>
<dbReference type="SMART" id="SM00941">
    <property type="entry name" value="PYNP_C"/>
    <property type="match status" value="1"/>
</dbReference>
<evidence type="ECO:0000256" key="3">
    <source>
        <dbReference type="HAMAP-Rule" id="MF_02132"/>
    </source>
</evidence>
<dbReference type="InterPro" id="IPR013102">
    <property type="entry name" value="PYNP_C"/>
</dbReference>
<dbReference type="Gene3D" id="2.40.40.20">
    <property type="match status" value="1"/>
</dbReference>
<feature type="binding site" evidence="3">
    <location>
        <position position="205"/>
    </location>
    <ligand>
        <name>AMP</name>
        <dbReference type="ChEBI" id="CHEBI:456215"/>
    </ligand>
</feature>
<dbReference type="InterPro" id="IPR009010">
    <property type="entry name" value="Asp_de-COase-like_dom_sf"/>
</dbReference>
<dbReference type="NCBIfam" id="NF003338">
    <property type="entry name" value="PRK04350.1"/>
    <property type="match status" value="1"/>
</dbReference>
<sequence>MIKLNAKLMDIDYRGVMLNREDSRTVGVLDGDRVQIINQERGDSVQAIVTTTETIIPKGTVGIFYVTNKRLDAKEGEMLEIRVANRPVSIDYIKKKMDGGKLTSDETFSVVNDIVNDILSPGEVSAYITGSYINGLDMDEIEYLTRAMVSTGEEISFDSHPIVDKHSIGGVPGNKISLLIVPIIAAAGLKIPKTSSRAITGAGGTADLMEALCPVSFSADEVRKMTEKVGAVIVWGGATNIAPADDRIITHEYPLKIDARGQMLASVMAKKYAVGADLVVIDIPVGEHAKVRTPEEGRKLAREFIDLGERLGMRVECALTYGDSPIGHAIGVNLEVREALKALEGAEIPGSLIQKSISLAGIALEMAGKVQNGEGAKAADEILKSGKALLKMKEIIEIQGGNPDVKSDDIVPGSYSYDIRAPESGYVVELNNSSLITIARAAGAPNDHGAGIYIHKKKGNHAKKGEPIFTIYADRPWRLENALETGRQLMPVIIEGMMIDRVPSDYWRSSRRT</sequence>
<dbReference type="Proteomes" id="UP001060368">
    <property type="component" value="Chromosome"/>
</dbReference>
<comment type="catalytic activity">
    <reaction evidence="3">
        <text>CMP + phosphate = cytosine + alpha-D-ribose 1,5-bisphosphate</text>
        <dbReference type="Rhea" id="RHEA:36987"/>
        <dbReference type="ChEBI" id="CHEBI:16040"/>
        <dbReference type="ChEBI" id="CHEBI:43474"/>
        <dbReference type="ChEBI" id="CHEBI:60377"/>
        <dbReference type="ChEBI" id="CHEBI:68688"/>
        <dbReference type="EC" id="2.4.2.57"/>
    </reaction>
</comment>
<dbReference type="GO" id="GO:0016208">
    <property type="term" value="F:AMP binding"/>
    <property type="evidence" value="ECO:0007669"/>
    <property type="project" value="UniProtKB-UniRule"/>
</dbReference>
<dbReference type="SUPFAM" id="SSF47648">
    <property type="entry name" value="Nucleoside phosphorylase/phosphoribosyltransferase N-terminal domain"/>
    <property type="match status" value="1"/>
</dbReference>
<evidence type="ECO:0000256" key="2">
    <source>
        <dbReference type="ARBA" id="ARBA00022679"/>
    </source>
</evidence>
<dbReference type="GO" id="GO:0006206">
    <property type="term" value="P:pyrimidine nucleobase metabolic process"/>
    <property type="evidence" value="ECO:0007669"/>
    <property type="project" value="InterPro"/>
</dbReference>
<dbReference type="InterPro" id="IPR036320">
    <property type="entry name" value="Glycosyl_Trfase_fam3_N_dom_sf"/>
</dbReference>
<name>A0A9E7THT5_9EURY</name>
<dbReference type="Gene3D" id="3.90.1170.30">
    <property type="entry name" value="Pyrimidine nucleoside phosphorylase-like, C-terminal domain"/>
    <property type="match status" value="1"/>
</dbReference>
<comment type="catalytic activity">
    <reaction evidence="3">
        <text>AMP + phosphate = alpha-D-ribose 1,5-bisphosphate + adenine</text>
        <dbReference type="Rhea" id="RHEA:36975"/>
        <dbReference type="ChEBI" id="CHEBI:16708"/>
        <dbReference type="ChEBI" id="CHEBI:43474"/>
        <dbReference type="ChEBI" id="CHEBI:68688"/>
        <dbReference type="ChEBI" id="CHEBI:456215"/>
        <dbReference type="EC" id="2.4.2.57"/>
    </reaction>
</comment>